<evidence type="ECO:0000256" key="4">
    <source>
        <dbReference type="ARBA" id="ARBA00022807"/>
    </source>
</evidence>
<evidence type="ECO:0000256" key="2">
    <source>
        <dbReference type="ARBA" id="ARBA00022670"/>
    </source>
</evidence>
<dbReference type="InterPro" id="IPR051794">
    <property type="entry name" value="PG_Endopeptidase_C40"/>
</dbReference>
<proteinExistence type="inferred from homology"/>
<comment type="similarity">
    <text evidence="1">Belongs to the peptidase C40 family.</text>
</comment>
<keyword evidence="4" id="KW-0788">Thiol protease</keyword>
<gene>
    <name evidence="6" type="ORF">D5400_01455</name>
</gene>
<dbReference type="PROSITE" id="PS51935">
    <property type="entry name" value="NLPC_P60"/>
    <property type="match status" value="1"/>
</dbReference>
<dbReference type="Pfam" id="PF00877">
    <property type="entry name" value="NLPC_P60"/>
    <property type="match status" value="1"/>
</dbReference>
<dbReference type="KEGG" id="abaw:D5400_01455"/>
<dbReference type="Gene3D" id="2.30.30.40">
    <property type="entry name" value="SH3 Domains"/>
    <property type="match status" value="1"/>
</dbReference>
<dbReference type="Gene3D" id="3.90.1720.10">
    <property type="entry name" value="endopeptidase domain like (from Nostoc punctiforme)"/>
    <property type="match status" value="1"/>
</dbReference>
<dbReference type="PANTHER" id="PTHR47359:SF3">
    <property type="entry name" value="NLP_P60 DOMAIN-CONTAINING PROTEIN-RELATED"/>
    <property type="match status" value="1"/>
</dbReference>
<dbReference type="OrthoDB" id="9813368at2"/>
<evidence type="ECO:0000313" key="6">
    <source>
        <dbReference type="EMBL" id="AZN70111.1"/>
    </source>
</evidence>
<keyword evidence="3" id="KW-0378">Hydrolase</keyword>
<feature type="domain" description="NlpC/P60" evidence="5">
    <location>
        <begin position="160"/>
        <end position="282"/>
    </location>
</feature>
<evidence type="ECO:0000256" key="3">
    <source>
        <dbReference type="ARBA" id="ARBA00022801"/>
    </source>
</evidence>
<dbReference type="GO" id="GO:0008234">
    <property type="term" value="F:cysteine-type peptidase activity"/>
    <property type="evidence" value="ECO:0007669"/>
    <property type="project" value="UniProtKB-KW"/>
</dbReference>
<dbReference type="RefSeq" id="WP_126006959.1">
    <property type="nucleotide sequence ID" value="NZ_CP032509.1"/>
</dbReference>
<protein>
    <submittedName>
        <fullName evidence="6">Peptidase P60</fullName>
    </submittedName>
</protein>
<dbReference type="Pfam" id="PF18348">
    <property type="entry name" value="SH3_16"/>
    <property type="match status" value="1"/>
</dbReference>
<dbReference type="InterPro" id="IPR000064">
    <property type="entry name" value="NLP_P60_dom"/>
</dbReference>
<dbReference type="EMBL" id="CP032509">
    <property type="protein sequence ID" value="AZN70111.1"/>
    <property type="molecule type" value="Genomic_DNA"/>
</dbReference>
<organism evidence="6 7">
    <name type="scientific">Georhizobium profundi</name>
    <dbReference type="NCBI Taxonomy" id="2341112"/>
    <lineage>
        <taxon>Bacteria</taxon>
        <taxon>Pseudomonadati</taxon>
        <taxon>Pseudomonadota</taxon>
        <taxon>Alphaproteobacteria</taxon>
        <taxon>Hyphomicrobiales</taxon>
        <taxon>Rhizobiaceae</taxon>
        <taxon>Georhizobium</taxon>
    </lineage>
</organism>
<dbReference type="InterPro" id="IPR038765">
    <property type="entry name" value="Papain-like_cys_pep_sf"/>
</dbReference>
<keyword evidence="2" id="KW-0645">Protease</keyword>
<dbReference type="GO" id="GO:0006508">
    <property type="term" value="P:proteolysis"/>
    <property type="evidence" value="ECO:0007669"/>
    <property type="project" value="UniProtKB-KW"/>
</dbReference>
<dbReference type="PANTHER" id="PTHR47359">
    <property type="entry name" value="PEPTIDOGLYCAN DL-ENDOPEPTIDASE CWLO"/>
    <property type="match status" value="1"/>
</dbReference>
<keyword evidence="7" id="KW-1185">Reference proteome</keyword>
<dbReference type="Proteomes" id="UP000268192">
    <property type="component" value="Chromosome"/>
</dbReference>
<dbReference type="AlphaFoldDB" id="A0A3Q8XL60"/>
<name>A0A3Q8XL60_9HYPH</name>
<evidence type="ECO:0000256" key="1">
    <source>
        <dbReference type="ARBA" id="ARBA00007074"/>
    </source>
</evidence>
<accession>A0A3Q8XL60</accession>
<dbReference type="SUPFAM" id="SSF54001">
    <property type="entry name" value="Cysteine proteinases"/>
    <property type="match status" value="1"/>
</dbReference>
<sequence length="282" mass="30978">MLDRRLNAFRADLAEERLKGLVEAETFTKGTAGHVSVPLADLRPHPDGKVGIDSQLLLGERVQIFDRANGFAWVRAELDGYVGYISESAIENSSDEAPTHWVMALRTYRYVEPDMKRPIVDQLSIGSRLRVSDETEVRGTQYALTDDGQAVIAAHLAPIGTASLDHVAWAARFLETPYLWGGRSGFGIDCSGLVQMTLMMAGKPAPRDSDMQADGLGIEISLDQRQRGDLVFWKGHVAILEDAETVIHANGHTMTVARETLADAITRIGPVYGQPTNLRRVL</sequence>
<evidence type="ECO:0000313" key="7">
    <source>
        <dbReference type="Proteomes" id="UP000268192"/>
    </source>
</evidence>
<evidence type="ECO:0000259" key="5">
    <source>
        <dbReference type="PROSITE" id="PS51935"/>
    </source>
</evidence>
<reference evidence="6 7" key="1">
    <citation type="submission" date="2018-09" db="EMBL/GenBank/DDBJ databases">
        <title>Marinorhizobium profundi gen. nov., sp. nov., isolated from a deep-sea sediment sample from the New Britain Trench and proposal of Marinorhizobiaceae fam. nov. in the order Rhizobiales of the class Alphaproteobacteria.</title>
        <authorList>
            <person name="Cao J."/>
        </authorList>
    </citation>
    <scope>NUCLEOTIDE SEQUENCE [LARGE SCALE GENOMIC DNA]</scope>
    <source>
        <strain evidence="6 7">WS11</strain>
    </source>
</reference>
<dbReference type="InterPro" id="IPR041382">
    <property type="entry name" value="SH3_16"/>
</dbReference>